<protein>
    <submittedName>
        <fullName evidence="2">Uncharacterized protein</fullName>
    </submittedName>
</protein>
<evidence type="ECO:0000313" key="2">
    <source>
        <dbReference type="EMBL" id="KAK7275355.1"/>
    </source>
</evidence>
<keyword evidence="1" id="KW-0472">Membrane</keyword>
<dbReference type="AlphaFoldDB" id="A0AAN9FL47"/>
<dbReference type="Proteomes" id="UP001372338">
    <property type="component" value="Unassembled WGS sequence"/>
</dbReference>
<accession>A0AAN9FL47</accession>
<organism evidence="2 3">
    <name type="scientific">Crotalaria pallida</name>
    <name type="common">Smooth rattlebox</name>
    <name type="synonym">Crotalaria striata</name>
    <dbReference type="NCBI Taxonomy" id="3830"/>
    <lineage>
        <taxon>Eukaryota</taxon>
        <taxon>Viridiplantae</taxon>
        <taxon>Streptophyta</taxon>
        <taxon>Embryophyta</taxon>
        <taxon>Tracheophyta</taxon>
        <taxon>Spermatophyta</taxon>
        <taxon>Magnoliopsida</taxon>
        <taxon>eudicotyledons</taxon>
        <taxon>Gunneridae</taxon>
        <taxon>Pentapetalae</taxon>
        <taxon>rosids</taxon>
        <taxon>fabids</taxon>
        <taxon>Fabales</taxon>
        <taxon>Fabaceae</taxon>
        <taxon>Papilionoideae</taxon>
        <taxon>50 kb inversion clade</taxon>
        <taxon>genistoids sensu lato</taxon>
        <taxon>core genistoids</taxon>
        <taxon>Crotalarieae</taxon>
        <taxon>Crotalaria</taxon>
    </lineage>
</organism>
<proteinExistence type="predicted"/>
<keyword evidence="3" id="KW-1185">Reference proteome</keyword>
<comment type="caution">
    <text evidence="2">The sequence shown here is derived from an EMBL/GenBank/DDBJ whole genome shotgun (WGS) entry which is preliminary data.</text>
</comment>
<keyword evidence="1" id="KW-0812">Transmembrane</keyword>
<evidence type="ECO:0000313" key="3">
    <source>
        <dbReference type="Proteomes" id="UP001372338"/>
    </source>
</evidence>
<feature type="transmembrane region" description="Helical" evidence="1">
    <location>
        <begin position="12"/>
        <end position="33"/>
    </location>
</feature>
<keyword evidence="1" id="KW-1133">Transmembrane helix</keyword>
<gene>
    <name evidence="2" type="ORF">RIF29_16469</name>
</gene>
<sequence length="66" mass="7444">MHLVLASHKRFLRLSLGLRVVAVVLLGFAFVVGPLPRPWSSKLVYVVGDIAVELQLRDMRSRTVFI</sequence>
<name>A0AAN9FL47_CROPI</name>
<reference evidence="2 3" key="1">
    <citation type="submission" date="2024-01" db="EMBL/GenBank/DDBJ databases">
        <title>The genomes of 5 underutilized Papilionoideae crops provide insights into root nodulation and disease resistanc.</title>
        <authorList>
            <person name="Yuan L."/>
        </authorList>
    </citation>
    <scope>NUCLEOTIDE SEQUENCE [LARGE SCALE GENOMIC DNA]</scope>
    <source>
        <strain evidence="2">ZHUSHIDOU_FW_LH</strain>
        <tissue evidence="2">Leaf</tissue>
    </source>
</reference>
<dbReference type="EMBL" id="JAYWIO010000003">
    <property type="protein sequence ID" value="KAK7275355.1"/>
    <property type="molecule type" value="Genomic_DNA"/>
</dbReference>
<evidence type="ECO:0000256" key="1">
    <source>
        <dbReference type="SAM" id="Phobius"/>
    </source>
</evidence>